<dbReference type="AlphaFoldDB" id="A0A3S9N107"/>
<dbReference type="EMBL" id="CP034549">
    <property type="protein sequence ID" value="AZQ45216.1"/>
    <property type="molecule type" value="Genomic_DNA"/>
</dbReference>
<dbReference type="OrthoDB" id="9804312at2"/>
<accession>A0A3S9N107</accession>
<keyword evidence="4" id="KW-1185">Reference proteome</keyword>
<dbReference type="GO" id="GO:0008168">
    <property type="term" value="F:methyltransferase activity"/>
    <property type="evidence" value="ECO:0007669"/>
    <property type="project" value="UniProtKB-KW"/>
</dbReference>
<reference evidence="3 4" key="1">
    <citation type="submission" date="2018-12" db="EMBL/GenBank/DDBJ databases">
        <title>Complete genome of Nonlabens sp. MJ115.</title>
        <authorList>
            <person name="Choi H.S."/>
            <person name="Jung J."/>
        </authorList>
    </citation>
    <scope>NUCLEOTIDE SEQUENCE [LARGE SCALE GENOMIC DNA]</scope>
    <source>
        <strain evidence="3 4">MJ115</strain>
    </source>
</reference>
<dbReference type="InterPro" id="IPR041698">
    <property type="entry name" value="Methyltransf_25"/>
</dbReference>
<dbReference type="Gene3D" id="3.40.50.150">
    <property type="entry name" value="Vaccinia Virus protein VP39"/>
    <property type="match status" value="1"/>
</dbReference>
<evidence type="ECO:0000259" key="2">
    <source>
        <dbReference type="Pfam" id="PF13649"/>
    </source>
</evidence>
<evidence type="ECO:0000256" key="1">
    <source>
        <dbReference type="ARBA" id="ARBA00022679"/>
    </source>
</evidence>
<dbReference type="GO" id="GO:0032259">
    <property type="term" value="P:methylation"/>
    <property type="evidence" value="ECO:0007669"/>
    <property type="project" value="UniProtKB-KW"/>
</dbReference>
<evidence type="ECO:0000313" key="4">
    <source>
        <dbReference type="Proteomes" id="UP000279600"/>
    </source>
</evidence>
<dbReference type="InterPro" id="IPR029063">
    <property type="entry name" value="SAM-dependent_MTases_sf"/>
</dbReference>
<keyword evidence="3" id="KW-0489">Methyltransferase</keyword>
<dbReference type="PANTHER" id="PTHR43861:SF3">
    <property type="entry name" value="PUTATIVE (AFU_ORTHOLOGUE AFUA_2G14390)-RELATED"/>
    <property type="match status" value="1"/>
</dbReference>
<sequence>MSDWKNMWDERYAKDEYAYGLLPNVFFAQQLDQLANGKLLLPAEGEGRNAVHAARSGWEVHAFDISEQAQEKAQKLAENNDVELHYQVGDLPDLDYEEESFDAIALVFGHFPADIRQDYHKRLIKLLKKGGVLILEGFDEQHLAYREKNPKVGGPKTEDLLFTKDEITETFQDFEIKRLEQAEVELKEGNYHDGTGHVIRFVGIKN</sequence>
<dbReference type="CDD" id="cd02440">
    <property type="entry name" value="AdoMet_MTases"/>
    <property type="match status" value="1"/>
</dbReference>
<dbReference type="Pfam" id="PF13649">
    <property type="entry name" value="Methyltransf_25"/>
    <property type="match status" value="1"/>
</dbReference>
<dbReference type="PANTHER" id="PTHR43861">
    <property type="entry name" value="TRANS-ACONITATE 2-METHYLTRANSFERASE-RELATED"/>
    <property type="match status" value="1"/>
</dbReference>
<keyword evidence="1 3" id="KW-0808">Transferase</keyword>
<dbReference type="KEGG" id="noj:EJ995_09595"/>
<evidence type="ECO:0000313" key="3">
    <source>
        <dbReference type="EMBL" id="AZQ45216.1"/>
    </source>
</evidence>
<organism evidence="3 4">
    <name type="scientific">Nonlabens ponticola</name>
    <dbReference type="NCBI Taxonomy" id="2496866"/>
    <lineage>
        <taxon>Bacteria</taxon>
        <taxon>Pseudomonadati</taxon>
        <taxon>Bacteroidota</taxon>
        <taxon>Flavobacteriia</taxon>
        <taxon>Flavobacteriales</taxon>
        <taxon>Flavobacteriaceae</taxon>
        <taxon>Nonlabens</taxon>
    </lineage>
</organism>
<protein>
    <submittedName>
        <fullName evidence="3">Class I SAM-dependent methyltransferase</fullName>
    </submittedName>
</protein>
<dbReference type="Proteomes" id="UP000279600">
    <property type="component" value="Chromosome"/>
</dbReference>
<feature type="domain" description="Methyltransferase" evidence="2">
    <location>
        <begin position="45"/>
        <end position="131"/>
    </location>
</feature>
<dbReference type="SUPFAM" id="SSF53335">
    <property type="entry name" value="S-adenosyl-L-methionine-dependent methyltransferases"/>
    <property type="match status" value="1"/>
</dbReference>
<name>A0A3S9N107_9FLAO</name>
<gene>
    <name evidence="3" type="ORF">EJ995_09595</name>
</gene>
<proteinExistence type="predicted"/>